<keyword evidence="2" id="KW-1185">Reference proteome</keyword>
<organism evidence="1 2">
    <name type="scientific">Aspergillus aculeatinus CBS 121060</name>
    <dbReference type="NCBI Taxonomy" id="1448322"/>
    <lineage>
        <taxon>Eukaryota</taxon>
        <taxon>Fungi</taxon>
        <taxon>Dikarya</taxon>
        <taxon>Ascomycota</taxon>
        <taxon>Pezizomycotina</taxon>
        <taxon>Eurotiomycetes</taxon>
        <taxon>Eurotiomycetidae</taxon>
        <taxon>Eurotiales</taxon>
        <taxon>Aspergillaceae</taxon>
        <taxon>Aspergillus</taxon>
        <taxon>Aspergillus subgen. Circumdati</taxon>
    </lineage>
</organism>
<reference evidence="1" key="1">
    <citation type="submission" date="2018-02" db="EMBL/GenBank/DDBJ databases">
        <title>The genomes of Aspergillus section Nigri reveals drivers in fungal speciation.</title>
        <authorList>
            <consortium name="DOE Joint Genome Institute"/>
            <person name="Vesth T.C."/>
            <person name="Nybo J."/>
            <person name="Theobald S."/>
            <person name="Brandl J."/>
            <person name="Frisvad J.C."/>
            <person name="Nielsen K.F."/>
            <person name="Lyhne E.K."/>
            <person name="Kogle M.E."/>
            <person name="Kuo A."/>
            <person name="Riley R."/>
            <person name="Clum A."/>
            <person name="Nolan M."/>
            <person name="Lipzen A."/>
            <person name="Salamov A."/>
            <person name="Henrissat B."/>
            <person name="Wiebenga A."/>
            <person name="De vries R.P."/>
            <person name="Grigoriev I.V."/>
            <person name="Mortensen U.H."/>
            <person name="Andersen M.R."/>
            <person name="Baker S.E."/>
        </authorList>
    </citation>
    <scope>NUCLEOTIDE SEQUENCE</scope>
    <source>
        <strain evidence="1">CBS 121060</strain>
    </source>
</reference>
<evidence type="ECO:0000313" key="1">
    <source>
        <dbReference type="EMBL" id="RAH69291.1"/>
    </source>
</evidence>
<dbReference type="EMBL" id="KZ824961">
    <property type="protein sequence ID" value="RAH69291.1"/>
    <property type="molecule type" value="Genomic_DNA"/>
</dbReference>
<name>A0ACD1H7A9_9EURO</name>
<gene>
    <name evidence="1" type="ORF">BO66DRAFT_439361</name>
</gene>
<dbReference type="Proteomes" id="UP000249661">
    <property type="component" value="Unassembled WGS sequence"/>
</dbReference>
<sequence>MTVALRVFMTTTSQLIVSFIVNSAIVALTLLARLESAGSTAHAPRGTLYKDPDGQATPSSAARYTTMMPKTYLCFFALVGAVVSTGMTFYTALTTRLSPHGSVLTYLHSMPWILILGQCIFLVHAKHPRQTFRTGIYIGLSASLLLFNLSPRLLALSARYDPQQVISKCLRTQWIDLSVQMALGSAVILSSLSMHRRPAVYRNGSIVDGQFTVSLLQRSGLRCHSSLCCCTMIRKLCLIKNRSQHLTSHFESSAAKDLAAPLWLQLYRAHRRVFWWQWFLVAVQNVVAYAPQFCLFHILRILEGQGDVSRVTTELLMWAIAMGLSRVVLVFVDTRLNWATGSLLEIPLRSQLSALIFLKSLSLKDIRTPNEESENESTETVGVGKAPKAEDDAEHVDLTGLLSDDEGTEIDTEPVPLLEMSSDAQSRAATTRPQPKPRPRLSAEQGIVNLLGVDATRVVEFVARTYIFLGIGISLLVAGTALVRLIGWIPFVLGLLAPVVLMPLNLLASRAYGQAQAGLMVQRDAKVTAASETLQGIRQIKCAASERQWQARLMAIRARELHHQRRVFLWTIILRLFWISSPILLSVIALAAYAWLHGSLAPSVAFTALAVFGNLEVALSVIPFALTQGFDAAVSCRRIERLLRQTEQPRAVLPAEKGEIVIERATIAWPVEQPLHDGGPSPRKDANQHFQLREVNAVFPKGELSLIQGKSGSGKSLLLAAIVNEAEIRAGKVYVPSNPLGQALTKADDWVLDALLAYLPQPPWIENATVRENILFGLPMNPARYEETLRAAALVQDLQQMERSDLTEVGVQGINLSGGQRWRLGLARALYSRAGILVLDDIFSAVDVGIAQVLLEMGLRGPLGQGRTILLVTHHEALCLPHASYVLRIRDSGQCHGARVPSPQIQFLGPRETHHPGHAVGVPAVAPEEALRYENMMHFENSCGDAEGKPGPTGTSPWIRDEFRERGSVKWRVYSQYIAHSGGTLVWVLAILVVIASQLALFGRGWWMKVWTQFNERLGSPAIQLGPPDLRLNYYLTIYVVISLSASVLEAGKCGFVYVAALNASHRLFHSMLDAILHAPLRWLNTVPTGQILNRLTADFALVDSRVPGDTHTLLSAATALAIICISGVLVSAWVIVLELAMVGGCLLYVRRFLPAARDVKRLEATAKSPIFELHRSCLAGLGTLRAFGVAGRYAERMLWLIDNQARTHWAFALITQWAAWRIGIIGALFGFLIVVAVAAKHVDAPLAGFILTVSLEYSKMLEDLMRRVISLQLNMSSTERVVEFASIETENHLGGRSTAPDWPATGAIAIHNLSIRYANELPWVLRDINLQIGPRMHVGVIGRTGAGKSTLALALLRVLEAGGGGGGHITIDGIDIASVPLTTLRSRIALVPQDPVLYSGTVRSNLDPFGHYSDGELHAALQRVHFSLGPAREDAAASAAVLNHPISPGGANLSQGQRQILCLARALITQTRIVVLDEATSAIDPATDALIQRGIRDAFTERTLIVIAHRLATVVDFDRVVVLSQGMVEEYGPPRTLYQAPGPFHHFVQESRDCEELKRAMNV</sequence>
<protein>
    <submittedName>
        <fullName evidence="1">Uncharacterized protein</fullName>
    </submittedName>
</protein>
<evidence type="ECO:0000313" key="2">
    <source>
        <dbReference type="Proteomes" id="UP000249661"/>
    </source>
</evidence>
<proteinExistence type="predicted"/>
<accession>A0ACD1H7A9</accession>